<keyword evidence="9" id="KW-1185">Reference proteome</keyword>
<name>A0ABS8WAX8_9GAMM</name>
<comment type="similarity">
    <text evidence="6">Belongs to the sodium:neurotransmitter symporter (SNF) (TC 2.A.22) family.</text>
</comment>
<protein>
    <recommendedName>
        <fullName evidence="6">Transporter</fullName>
    </recommendedName>
</protein>
<evidence type="ECO:0000256" key="2">
    <source>
        <dbReference type="ARBA" id="ARBA00022448"/>
    </source>
</evidence>
<dbReference type="EMBL" id="JAIMJA010000007">
    <property type="protein sequence ID" value="MCE2594934.1"/>
    <property type="molecule type" value="Genomic_DNA"/>
</dbReference>
<dbReference type="NCBIfam" id="NF037979">
    <property type="entry name" value="Na_transp"/>
    <property type="match status" value="1"/>
</dbReference>
<keyword evidence="4 7" id="KW-1133">Transmembrane helix</keyword>
<feature type="transmembrane region" description="Helical" evidence="7">
    <location>
        <begin position="44"/>
        <end position="64"/>
    </location>
</feature>
<evidence type="ECO:0000313" key="9">
    <source>
        <dbReference type="Proteomes" id="UP001201273"/>
    </source>
</evidence>
<evidence type="ECO:0000256" key="6">
    <source>
        <dbReference type="RuleBase" id="RU003732"/>
    </source>
</evidence>
<evidence type="ECO:0000313" key="8">
    <source>
        <dbReference type="EMBL" id="MCE2594934.1"/>
    </source>
</evidence>
<dbReference type="InterPro" id="IPR000175">
    <property type="entry name" value="Na/ntran_symport"/>
</dbReference>
<keyword evidence="2 6" id="KW-0813">Transport</keyword>
<dbReference type="PROSITE" id="PS00610">
    <property type="entry name" value="NA_NEUROTRAN_SYMP_1"/>
    <property type="match status" value="1"/>
</dbReference>
<dbReference type="CDD" id="cd10336">
    <property type="entry name" value="SLC6sbd_Tyt1-Like"/>
    <property type="match status" value="1"/>
</dbReference>
<evidence type="ECO:0000256" key="4">
    <source>
        <dbReference type="ARBA" id="ARBA00022989"/>
    </source>
</evidence>
<accession>A0ABS8WAX8</accession>
<feature type="transmembrane region" description="Helical" evidence="7">
    <location>
        <begin position="360"/>
        <end position="378"/>
    </location>
</feature>
<keyword evidence="3 6" id="KW-0812">Transmembrane</keyword>
<proteinExistence type="inferred from homology"/>
<feature type="transmembrane region" description="Helical" evidence="7">
    <location>
        <begin position="189"/>
        <end position="209"/>
    </location>
</feature>
<comment type="subcellular location">
    <subcellularLocation>
        <location evidence="1">Membrane</location>
        <topology evidence="1">Multi-pass membrane protein</topology>
    </subcellularLocation>
</comment>
<evidence type="ECO:0000256" key="3">
    <source>
        <dbReference type="ARBA" id="ARBA00022692"/>
    </source>
</evidence>
<dbReference type="InterPro" id="IPR037272">
    <property type="entry name" value="SNS_sf"/>
</dbReference>
<dbReference type="PRINTS" id="PR00176">
    <property type="entry name" value="NANEUSMPORT"/>
</dbReference>
<dbReference type="Pfam" id="PF00209">
    <property type="entry name" value="SNF"/>
    <property type="match status" value="2"/>
</dbReference>
<feature type="transmembrane region" description="Helical" evidence="7">
    <location>
        <begin position="269"/>
        <end position="290"/>
    </location>
</feature>
<dbReference type="PROSITE" id="PS50267">
    <property type="entry name" value="NA_NEUROTRAN_SYMP_3"/>
    <property type="match status" value="1"/>
</dbReference>
<reference evidence="8 9" key="1">
    <citation type="journal article" date="2022" name="Environ. Microbiol. Rep.">
        <title>Eco-phylogenetic analyses reveal divergent evolution of vitamin B12 metabolism in the marine bacterial family 'Psychromonadaceae'.</title>
        <authorList>
            <person name="Jin X."/>
            <person name="Yang Y."/>
            <person name="Cao H."/>
            <person name="Gao B."/>
            <person name="Zhao Z."/>
        </authorList>
    </citation>
    <scope>NUCLEOTIDE SEQUENCE [LARGE SCALE GENOMIC DNA]</scope>
    <source>
        <strain evidence="8 9">MKS20</strain>
    </source>
</reference>
<feature type="transmembrane region" description="Helical" evidence="7">
    <location>
        <begin position="236"/>
        <end position="257"/>
    </location>
</feature>
<feature type="transmembrane region" description="Helical" evidence="7">
    <location>
        <begin position="15"/>
        <end position="32"/>
    </location>
</feature>
<dbReference type="PANTHER" id="PTHR42948:SF1">
    <property type="entry name" value="TRANSPORTER"/>
    <property type="match status" value="1"/>
</dbReference>
<dbReference type="RefSeq" id="WP_233052444.1">
    <property type="nucleotide sequence ID" value="NZ_JAIMJA010000007.1"/>
</dbReference>
<feature type="transmembrane region" description="Helical" evidence="7">
    <location>
        <begin position="441"/>
        <end position="465"/>
    </location>
</feature>
<feature type="transmembrane region" description="Helical" evidence="7">
    <location>
        <begin position="160"/>
        <end position="177"/>
    </location>
</feature>
<organism evidence="8 9">
    <name type="scientific">Motilimonas cestriensis</name>
    <dbReference type="NCBI Taxonomy" id="2742685"/>
    <lineage>
        <taxon>Bacteria</taxon>
        <taxon>Pseudomonadati</taxon>
        <taxon>Pseudomonadota</taxon>
        <taxon>Gammaproteobacteria</taxon>
        <taxon>Alteromonadales</taxon>
        <taxon>Alteromonadales genera incertae sedis</taxon>
        <taxon>Motilimonas</taxon>
    </lineage>
</organism>
<dbReference type="SUPFAM" id="SSF161070">
    <property type="entry name" value="SNF-like"/>
    <property type="match status" value="1"/>
</dbReference>
<comment type="caution">
    <text evidence="8">The sequence shown here is derived from an EMBL/GenBank/DDBJ whole genome shotgun (WGS) entry which is preliminary data.</text>
</comment>
<feature type="transmembrane region" description="Helical" evidence="7">
    <location>
        <begin position="398"/>
        <end position="421"/>
    </location>
</feature>
<feature type="transmembrane region" description="Helical" evidence="7">
    <location>
        <begin position="101"/>
        <end position="124"/>
    </location>
</feature>
<evidence type="ECO:0000256" key="5">
    <source>
        <dbReference type="ARBA" id="ARBA00023136"/>
    </source>
</evidence>
<keyword evidence="5 7" id="KW-0472">Membrane</keyword>
<dbReference type="Proteomes" id="UP001201273">
    <property type="component" value="Unassembled WGS sequence"/>
</dbReference>
<dbReference type="PANTHER" id="PTHR42948">
    <property type="entry name" value="TRANSPORTER"/>
    <property type="match status" value="1"/>
</dbReference>
<keyword evidence="6" id="KW-0769">Symport</keyword>
<evidence type="ECO:0000256" key="1">
    <source>
        <dbReference type="ARBA" id="ARBA00004141"/>
    </source>
</evidence>
<gene>
    <name evidence="8" type="ORF">K6Y31_08910</name>
</gene>
<feature type="transmembrane region" description="Helical" evidence="7">
    <location>
        <begin position="324"/>
        <end position="348"/>
    </location>
</feature>
<evidence type="ECO:0000256" key="7">
    <source>
        <dbReference type="SAM" id="Phobius"/>
    </source>
</evidence>
<dbReference type="InterPro" id="IPR047218">
    <property type="entry name" value="YocR/YhdH-like"/>
</dbReference>
<sequence length="467" mass="49653">MNTNTSVTGRWSSRFAYILAATGAAVGLGNIWKFPYIMGENGGGAFVIVYLLCILFIGIPVMMAETFIGKRGRSTPANAAAKVAQESGHTTHWSLLGTSGVLAGFLILSFYVVIAGWALAYVFFAGDGQFSAMALAAGDTGTAHADAVGALFGGLLSDPFKLILCTTLMVVATVLVLGKGLNKGLETAVTALMPALFILLAIVMVYSAIEGNFGEAAAFMFAPDFSKLTIQSVLEALGHAFFTLSLSSGIMMIYGAYLPEGVSIARTSIWIAICDTIVALMAGLAIYPIVFANGMEPNAGPGLLFQTLPIAFGKMPMGDLFGTVFFVMIVFAAFTSAIALLESATAYLVERKGMNRWPAAIVSGLGIWVLSLGSIYSFTGAEWTKMSLFGHGENFFDVIDYLTSKIMMPVAGLFTAIFVGWKVKRHILEQEIVLSSVAFNIFYICLKFIAPVAITIVFAQLIGIITL</sequence>